<protein>
    <submittedName>
        <fullName evidence="1">Uncharacterized protein</fullName>
    </submittedName>
</protein>
<dbReference type="EMBL" id="MH616963">
    <property type="protein sequence ID" value="AXH74516.1"/>
    <property type="molecule type" value="Genomic_DNA"/>
</dbReference>
<dbReference type="GeneID" id="76971901"/>
<organism evidence="1 2">
    <name type="scientific">crAssphage sp. isolate ctbg_1</name>
    <dbReference type="NCBI Taxonomy" id="2989854"/>
    <lineage>
        <taxon>Viruses</taxon>
        <taxon>Duplodnaviria</taxon>
        <taxon>Heunggongvirae</taxon>
        <taxon>Uroviricota</taxon>
        <taxon>Caudoviricetes</taxon>
        <taxon>Crassvirales</taxon>
        <taxon>Intestiviridae</taxon>
        <taxon>Crudevirinae</taxon>
        <taxon>Whopevirus</taxon>
        <taxon>Whopevirus animalis</taxon>
    </lineage>
</organism>
<accession>A0A345MT16</accession>
<dbReference type="Proteomes" id="UP000257554">
    <property type="component" value="Segment"/>
</dbReference>
<dbReference type="RefSeq" id="YP_010097695.1">
    <property type="nucleotide sequence ID" value="NC_055760.1"/>
</dbReference>
<evidence type="ECO:0000313" key="2">
    <source>
        <dbReference type="Proteomes" id="UP000257554"/>
    </source>
</evidence>
<sequence>MANEVINPDVLKDVETKANAAKEETPEISVDNTIEKEDKMPIIYEDKIKWLLNHGYKKISKLKVRNVITTMMDEYLRITFVTNKTIKGMVENDEGDYEEADTNNVFTSNYALAGTLKENLDYAWLGNYIAALSEEEDEDDENNDIRLKQGALALFFCGSEIDVIQTRVKANTDYINPFSTSDDPTVTNKDHDWFATTVINITPCKKGDKAISRFADKIMGF</sequence>
<name>A0A345MT16_9CAUD</name>
<keyword evidence="2" id="KW-1185">Reference proteome</keyword>
<proteinExistence type="predicted"/>
<reference evidence="1 2" key="1">
    <citation type="submission" date="2018-07" db="EMBL/GenBank/DDBJ databases">
        <title>Uncovering a Universe of Circular DNA Viruses in Animal Metagenomes.</title>
        <authorList>
            <person name="Tisza M."/>
            <person name="Buck C."/>
            <person name="Pastrana D."/>
            <person name="Welch N."/>
            <person name="Peretti A."/>
        </authorList>
    </citation>
    <scope>NUCLEOTIDE SEQUENCE [LARGE SCALE GENOMIC DNA]</scope>
    <source>
        <strain evidence="1">Ctbg_1</strain>
    </source>
</reference>
<evidence type="ECO:0000313" key="1">
    <source>
        <dbReference type="EMBL" id="AXH74516.1"/>
    </source>
</evidence>